<dbReference type="PRINTS" id="PR00922">
    <property type="entry name" value="DADACBPTASE3"/>
</dbReference>
<dbReference type="Proteomes" id="UP000464262">
    <property type="component" value="Chromosome 1"/>
</dbReference>
<evidence type="ECO:0000313" key="5">
    <source>
        <dbReference type="Proteomes" id="UP000464262"/>
    </source>
</evidence>
<reference evidence="4 5" key="1">
    <citation type="submission" date="2020-01" db="EMBL/GenBank/DDBJ databases">
        <title>Whole genome and functional gene identification of agarase of Vibrio HN897.</title>
        <authorList>
            <person name="Liu Y."/>
            <person name="Zhao Z."/>
        </authorList>
    </citation>
    <scope>NUCLEOTIDE SEQUENCE [LARGE SCALE GENOMIC DNA]</scope>
    <source>
        <strain evidence="4 5">HN897</strain>
    </source>
</reference>
<dbReference type="InterPro" id="IPR000667">
    <property type="entry name" value="Peptidase_S13"/>
</dbReference>
<feature type="signal peptide" evidence="3">
    <location>
        <begin position="1"/>
        <end position="28"/>
    </location>
</feature>
<dbReference type="GO" id="GO:0009002">
    <property type="term" value="F:serine-type D-Ala-D-Ala carboxypeptidase activity"/>
    <property type="evidence" value="ECO:0007669"/>
    <property type="project" value="UniProtKB-EC"/>
</dbReference>
<gene>
    <name evidence="4" type="primary">dacB</name>
    <name evidence="4" type="ORF">GT360_11835</name>
</gene>
<organism evidence="4 5">
    <name type="scientific">Vibrio astriarenae</name>
    <dbReference type="NCBI Taxonomy" id="1481923"/>
    <lineage>
        <taxon>Bacteria</taxon>
        <taxon>Pseudomonadati</taxon>
        <taxon>Pseudomonadota</taxon>
        <taxon>Gammaproteobacteria</taxon>
        <taxon>Vibrionales</taxon>
        <taxon>Vibrionaceae</taxon>
        <taxon>Vibrio</taxon>
    </lineage>
</organism>
<feature type="chain" id="PRO_5030554292" evidence="3">
    <location>
        <begin position="29"/>
        <end position="482"/>
    </location>
</feature>
<evidence type="ECO:0000313" key="4">
    <source>
        <dbReference type="EMBL" id="QIA64161.1"/>
    </source>
</evidence>
<proteinExistence type="inferred from homology"/>
<sequence length="482" mass="53221">MAYSQLISGSKWAGAILFSSISAQTALALPPVEALPEGSRVSTQIESLANNQSIQSFGDTQQLFPPASTLKVVTALAAKLELGDSFRFETRVIQNQQDWVIQFSGDPLLTNKDLSDMLSQIKAKGIKQVDGDIWLDNSIFSGYERAVGWPWDILGVCYSAPASAITLDKNCVQASIYTNNDGSTRVFVPEHQPIYVETQAKTVTKVEKESSQCSLELTTADDNHFKINGCLVSRDKPLPLRFAVQDTSLYVSRVMQRLLNQQGIAFNGQVRVGAKPNTNSSKLLASHKSPSLELMLEKMLKSSNNLIADNLTKTLGHHFYLQPGSFANGTEAIKQIIFANTGIDLSRAQLADGSGLSRNNRLTNHSLSQVLRYVWENEQQLRLIDIMPTAGESGTLQYRRSMRKSPVKGNIVAKSGSVYGTYNMAGFGLDEKGEPQTLFVQFVADYYPNKKRDSQPTVAPITQFETLFYQQVVEFSQAIPKK</sequence>
<comment type="similarity">
    <text evidence="1">Belongs to the peptidase S13 family.</text>
</comment>
<dbReference type="GO" id="GO:0006508">
    <property type="term" value="P:proteolysis"/>
    <property type="evidence" value="ECO:0007669"/>
    <property type="project" value="InterPro"/>
</dbReference>
<dbReference type="RefSeq" id="WP_164649070.1">
    <property type="nucleotide sequence ID" value="NZ_CP047475.1"/>
</dbReference>
<dbReference type="EMBL" id="CP047475">
    <property type="protein sequence ID" value="QIA64161.1"/>
    <property type="molecule type" value="Genomic_DNA"/>
</dbReference>
<accession>A0A7Z2T4G2</accession>
<dbReference type="PANTHER" id="PTHR30023">
    <property type="entry name" value="D-ALANYL-D-ALANINE CARBOXYPEPTIDASE"/>
    <property type="match status" value="1"/>
</dbReference>
<dbReference type="Pfam" id="PF02113">
    <property type="entry name" value="Peptidase_S13"/>
    <property type="match status" value="1"/>
</dbReference>
<keyword evidence="4" id="KW-0645">Protease</keyword>
<dbReference type="Gene3D" id="3.50.80.20">
    <property type="entry name" value="D-Ala-D-Ala carboxypeptidase C, peptidase S13"/>
    <property type="match status" value="1"/>
</dbReference>
<dbReference type="InterPro" id="IPR012338">
    <property type="entry name" value="Beta-lactam/transpept-like"/>
</dbReference>
<dbReference type="EC" id="3.4.21.-" evidence="4"/>
<keyword evidence="4" id="KW-0121">Carboxypeptidase</keyword>
<keyword evidence="3" id="KW-0732">Signal</keyword>
<keyword evidence="5" id="KW-1185">Reference proteome</keyword>
<keyword evidence="2 4" id="KW-0378">Hydrolase</keyword>
<evidence type="ECO:0000256" key="2">
    <source>
        <dbReference type="ARBA" id="ARBA00022801"/>
    </source>
</evidence>
<dbReference type="PANTHER" id="PTHR30023:SF0">
    <property type="entry name" value="PENICILLIN-SENSITIVE CARBOXYPEPTIDASE A"/>
    <property type="match status" value="1"/>
</dbReference>
<dbReference type="NCBIfam" id="NF008322">
    <property type="entry name" value="PRK11113.1"/>
    <property type="match status" value="1"/>
</dbReference>
<dbReference type="AlphaFoldDB" id="A0A7Z2T4G2"/>
<evidence type="ECO:0000256" key="1">
    <source>
        <dbReference type="ARBA" id="ARBA00006096"/>
    </source>
</evidence>
<dbReference type="Gene3D" id="3.40.710.10">
    <property type="entry name" value="DD-peptidase/beta-lactamase superfamily"/>
    <property type="match status" value="1"/>
</dbReference>
<dbReference type="KEGG" id="vas:GT360_11835"/>
<protein>
    <submittedName>
        <fullName evidence="4">Serine-type D-Ala-D-Ala carboxypeptidase</fullName>
        <ecNumber evidence="4">3.4.16.4</ecNumber>
        <ecNumber evidence="4">3.4.21.-</ecNumber>
    </submittedName>
</protein>
<dbReference type="SUPFAM" id="SSF56601">
    <property type="entry name" value="beta-lactamase/transpeptidase-like"/>
    <property type="match status" value="1"/>
</dbReference>
<dbReference type="EC" id="3.4.16.4" evidence="4"/>
<name>A0A7Z2T4G2_9VIBR</name>
<dbReference type="GO" id="GO:0000270">
    <property type="term" value="P:peptidoglycan metabolic process"/>
    <property type="evidence" value="ECO:0007669"/>
    <property type="project" value="TreeGrafter"/>
</dbReference>
<evidence type="ECO:0000256" key="3">
    <source>
        <dbReference type="SAM" id="SignalP"/>
    </source>
</evidence>
<dbReference type="NCBIfam" id="TIGR00666">
    <property type="entry name" value="PBP4"/>
    <property type="match status" value="1"/>
</dbReference>